<reference evidence="2 3" key="1">
    <citation type="journal article" date="2011" name="Nat. Biotechnol.">
        <title>Comparative genomic analysis of the thermophilic biomass-degrading fungi Myceliophthora thermophila and Thielavia terrestris.</title>
        <authorList>
            <person name="Berka R.M."/>
            <person name="Grigoriev I.V."/>
            <person name="Otillar R."/>
            <person name="Salamov A."/>
            <person name="Grimwood J."/>
            <person name="Reid I."/>
            <person name="Ishmael N."/>
            <person name="John T."/>
            <person name="Darmond C."/>
            <person name="Moisan M.-C."/>
            <person name="Henrissat B."/>
            <person name="Coutinho P.M."/>
            <person name="Lombard V."/>
            <person name="Natvig D.O."/>
            <person name="Lindquist E."/>
            <person name="Schmutz J."/>
            <person name="Lucas S."/>
            <person name="Harris P."/>
            <person name="Powlowski J."/>
            <person name="Bellemare A."/>
            <person name="Taylor D."/>
            <person name="Butler G."/>
            <person name="de Vries R.P."/>
            <person name="Allijn I.E."/>
            <person name="van den Brink J."/>
            <person name="Ushinsky S."/>
            <person name="Storms R."/>
            <person name="Powell A.J."/>
            <person name="Paulsen I.T."/>
            <person name="Elbourne L.D.H."/>
            <person name="Baker S.E."/>
            <person name="Magnuson J."/>
            <person name="LaBoissiere S."/>
            <person name="Clutterbuck A.J."/>
            <person name="Martinez D."/>
            <person name="Wogulis M."/>
            <person name="de Leon A.L."/>
            <person name="Rey M.W."/>
            <person name="Tsang A."/>
        </authorList>
    </citation>
    <scope>NUCLEOTIDE SEQUENCE [LARGE SCALE GENOMIC DNA]</scope>
    <source>
        <strain evidence="3">ATCC 38088 / NRRL 8126</strain>
    </source>
</reference>
<dbReference type="GeneID" id="11518807"/>
<organism evidence="2 3">
    <name type="scientific">Thermothielavioides terrestris (strain ATCC 38088 / NRRL 8126)</name>
    <name type="common">Thielavia terrestris</name>
    <dbReference type="NCBI Taxonomy" id="578455"/>
    <lineage>
        <taxon>Eukaryota</taxon>
        <taxon>Fungi</taxon>
        <taxon>Dikarya</taxon>
        <taxon>Ascomycota</taxon>
        <taxon>Pezizomycotina</taxon>
        <taxon>Sordariomycetes</taxon>
        <taxon>Sordariomycetidae</taxon>
        <taxon>Sordariales</taxon>
        <taxon>Chaetomiaceae</taxon>
        <taxon>Thermothielavioides</taxon>
        <taxon>Thermothielavioides terrestris</taxon>
    </lineage>
</organism>
<dbReference type="KEGG" id="ttt:THITE_2117996"/>
<evidence type="ECO:0000313" key="2">
    <source>
        <dbReference type="EMBL" id="AEO68454.1"/>
    </source>
</evidence>
<accession>G2R6H3</accession>
<keyword evidence="3" id="KW-1185">Reference proteome</keyword>
<keyword evidence="1" id="KW-0560">Oxidoreductase</keyword>
<name>G2R6H3_THETT</name>
<dbReference type="PANTHER" id="PTHR43157">
    <property type="entry name" value="PHOSPHATIDYLINOSITOL-GLYCAN BIOSYNTHESIS CLASS F PROTEIN-RELATED"/>
    <property type="match status" value="1"/>
</dbReference>
<dbReference type="Pfam" id="PF00106">
    <property type="entry name" value="adh_short"/>
    <property type="match status" value="1"/>
</dbReference>
<dbReference type="RefSeq" id="XP_003654790.1">
    <property type="nucleotide sequence ID" value="XM_003654742.1"/>
</dbReference>
<dbReference type="HOGENOM" id="CLU_010194_44_4_1"/>
<dbReference type="EMBL" id="CP003011">
    <property type="protein sequence ID" value="AEO68454.1"/>
    <property type="molecule type" value="Genomic_DNA"/>
</dbReference>
<dbReference type="GO" id="GO:0016491">
    <property type="term" value="F:oxidoreductase activity"/>
    <property type="evidence" value="ECO:0007669"/>
    <property type="project" value="UniProtKB-KW"/>
</dbReference>
<dbReference type="Proteomes" id="UP000008181">
    <property type="component" value="Chromosome 3"/>
</dbReference>
<protein>
    <submittedName>
        <fullName evidence="2">Uncharacterized protein</fullName>
    </submittedName>
</protein>
<evidence type="ECO:0000313" key="3">
    <source>
        <dbReference type="Proteomes" id="UP000008181"/>
    </source>
</evidence>
<dbReference type="Gene3D" id="3.40.50.720">
    <property type="entry name" value="NAD(P)-binding Rossmann-like Domain"/>
    <property type="match status" value="1"/>
</dbReference>
<dbReference type="PANTHER" id="PTHR43157:SF31">
    <property type="entry name" value="PHOSPHATIDYLINOSITOL-GLYCAN BIOSYNTHESIS CLASS F PROTEIN"/>
    <property type="match status" value="1"/>
</dbReference>
<dbReference type="eggNOG" id="KOG1208">
    <property type="taxonomic scope" value="Eukaryota"/>
</dbReference>
<proteinExistence type="predicted"/>
<dbReference type="SUPFAM" id="SSF51735">
    <property type="entry name" value="NAD(P)-binding Rossmann-fold domains"/>
    <property type="match status" value="1"/>
</dbReference>
<dbReference type="OrthoDB" id="542013at2759"/>
<dbReference type="PRINTS" id="PR00081">
    <property type="entry name" value="GDHRDH"/>
</dbReference>
<sequence length="337" mass="36857">MSALSVAHGAATTIFSNLFVKLPVPRGNPELPNQVMIVTGSNTGLGLETSRHLLRLGLGKLIMAVRNLSKGHDAKQDLLKSTGRDDASIEVWPLDMDSYESVKAFARRAAQLPRLDGVLANAGIMTRKFSLSEGHEKTPNVNVISTFLLCLLLLPKLRESARQTGRPARFVIPNSALHYMAPLAELAPEGPIIPRLDDPAKADMAGRYPLSKLLVLYAVRELAERCKDKDKDKGRLIIINTPNPSYCVSNLARETSGLGSRAAEKLLARTTEEGSRTLYHALCDAGEESNGQYLTNCHVQTPSRHAFRQCAQPLQGRFFDELLATLEKIQPGISSNI</sequence>
<gene>
    <name evidence="2" type="ORF">THITE_2117996</name>
</gene>
<dbReference type="InterPro" id="IPR002347">
    <property type="entry name" value="SDR_fam"/>
</dbReference>
<dbReference type="AlphaFoldDB" id="G2R6H3"/>
<dbReference type="InterPro" id="IPR036291">
    <property type="entry name" value="NAD(P)-bd_dom_sf"/>
</dbReference>
<evidence type="ECO:0000256" key="1">
    <source>
        <dbReference type="ARBA" id="ARBA00023002"/>
    </source>
</evidence>